<accession>A0ABU1ANL3</accession>
<dbReference type="Proteomes" id="UP001243717">
    <property type="component" value="Unassembled WGS sequence"/>
</dbReference>
<dbReference type="EMBL" id="JARXIC010000077">
    <property type="protein sequence ID" value="MDQ8196389.1"/>
    <property type="molecule type" value="Genomic_DNA"/>
</dbReference>
<evidence type="ECO:0000256" key="1">
    <source>
        <dbReference type="SAM" id="Phobius"/>
    </source>
</evidence>
<feature type="chain" id="PRO_5045134691" evidence="2">
    <location>
        <begin position="22"/>
        <end position="241"/>
    </location>
</feature>
<feature type="domain" description="Ice-binding protein C-terminal" evidence="3">
    <location>
        <begin position="216"/>
        <end position="240"/>
    </location>
</feature>
<evidence type="ECO:0000256" key="2">
    <source>
        <dbReference type="SAM" id="SignalP"/>
    </source>
</evidence>
<dbReference type="RefSeq" id="WP_308986822.1">
    <property type="nucleotide sequence ID" value="NZ_JARXIC010000077.1"/>
</dbReference>
<gene>
    <name evidence="4" type="ORF">QEH59_18315</name>
</gene>
<comment type="caution">
    <text evidence="4">The sequence shown here is derived from an EMBL/GenBank/DDBJ whole genome shotgun (WGS) entry which is preliminary data.</text>
</comment>
<reference evidence="4 5" key="1">
    <citation type="submission" date="2023-04" db="EMBL/GenBank/DDBJ databases">
        <title>A novel bacteria isolated from coastal sediment.</title>
        <authorList>
            <person name="Liu X.-J."/>
            <person name="Du Z.-J."/>
        </authorList>
    </citation>
    <scope>NUCLEOTIDE SEQUENCE [LARGE SCALE GENOMIC DNA]</scope>
    <source>
        <strain evidence="4 5">SDUM461004</strain>
    </source>
</reference>
<sequence>MKKIYSLSVATIALFSFSSSAQVTLVEIDFSGTGGVTTIASTDSQFTVKNAAVTFDDTATTFTAVGGGSGVGGWNYDGTGTAAVNNDLFTASNFGGTTRFDLDLGNAAAGQSYTITRVELDIRATNAAGGTWEFGYRKASDNSTVLVGSEAIATQSGTDPIATYFIDLTSHSLIATNSSTAWSTAANGELRWTFYDATAEGADNFQVAGIRVIGTTIPEPSTYALLAGALALSLVVVRRRK</sequence>
<organism evidence="4 5">
    <name type="scientific">Thalassobacterium sedimentorum</name>
    <dbReference type="NCBI Taxonomy" id="3041258"/>
    <lineage>
        <taxon>Bacteria</taxon>
        <taxon>Pseudomonadati</taxon>
        <taxon>Verrucomicrobiota</taxon>
        <taxon>Opitutia</taxon>
        <taxon>Puniceicoccales</taxon>
        <taxon>Coraliomargaritaceae</taxon>
        <taxon>Thalassobacterium</taxon>
    </lineage>
</organism>
<feature type="transmembrane region" description="Helical" evidence="1">
    <location>
        <begin position="220"/>
        <end position="237"/>
    </location>
</feature>
<dbReference type="NCBIfam" id="TIGR02595">
    <property type="entry name" value="PEP_CTERM"/>
    <property type="match status" value="1"/>
</dbReference>
<keyword evidence="5" id="KW-1185">Reference proteome</keyword>
<evidence type="ECO:0000259" key="3">
    <source>
        <dbReference type="Pfam" id="PF07589"/>
    </source>
</evidence>
<keyword evidence="2" id="KW-0732">Signal</keyword>
<evidence type="ECO:0000313" key="4">
    <source>
        <dbReference type="EMBL" id="MDQ8196389.1"/>
    </source>
</evidence>
<dbReference type="Pfam" id="PF07589">
    <property type="entry name" value="PEP-CTERM"/>
    <property type="match status" value="1"/>
</dbReference>
<name>A0ABU1ANL3_9BACT</name>
<keyword evidence="1" id="KW-0812">Transmembrane</keyword>
<evidence type="ECO:0000313" key="5">
    <source>
        <dbReference type="Proteomes" id="UP001243717"/>
    </source>
</evidence>
<keyword evidence="1" id="KW-1133">Transmembrane helix</keyword>
<keyword evidence="1" id="KW-0472">Membrane</keyword>
<protein>
    <submittedName>
        <fullName evidence="4">PEP-CTERM sorting domain-containing protein</fullName>
    </submittedName>
</protein>
<proteinExistence type="predicted"/>
<feature type="signal peptide" evidence="2">
    <location>
        <begin position="1"/>
        <end position="21"/>
    </location>
</feature>
<dbReference type="InterPro" id="IPR013424">
    <property type="entry name" value="Ice-binding_C"/>
</dbReference>